<organism evidence="2 3">
    <name type="scientific">Rhizobium tubonense</name>
    <dbReference type="NCBI Taxonomy" id="484088"/>
    <lineage>
        <taxon>Bacteria</taxon>
        <taxon>Pseudomonadati</taxon>
        <taxon>Pseudomonadota</taxon>
        <taxon>Alphaproteobacteria</taxon>
        <taxon>Hyphomicrobiales</taxon>
        <taxon>Rhizobiaceae</taxon>
        <taxon>Rhizobium/Agrobacterium group</taxon>
        <taxon>Rhizobium</taxon>
    </lineage>
</organism>
<feature type="signal peptide" evidence="1">
    <location>
        <begin position="1"/>
        <end position="21"/>
    </location>
</feature>
<dbReference type="EMBL" id="PCDP01000038">
    <property type="protein sequence ID" value="PZM12333.1"/>
    <property type="molecule type" value="Genomic_DNA"/>
</dbReference>
<dbReference type="InterPro" id="IPR009045">
    <property type="entry name" value="Zn_M74/Hedgehog-like"/>
</dbReference>
<dbReference type="AlphaFoldDB" id="A0A2W4ELY9"/>
<name>A0A2W4ELY9_9HYPH</name>
<gene>
    <name evidence="2" type="ORF">CPY51_18900</name>
</gene>
<keyword evidence="1" id="KW-0732">Signal</keyword>
<sequence length="142" mass="15186">MHNAYSIALAGLFTLSSAATGQTQMNKRPHFGLARHSPSGPYSMQTTKVSTGCFPAKLQAILSYIASQTRHDPMVTSGFRPHASRSGSLHRRCMAADIRVPGVSERAVVSAAQRAPGIGGIGTYCNGIIHVDIGPSRRWIHC</sequence>
<keyword evidence="3" id="KW-1185">Reference proteome</keyword>
<proteinExistence type="predicted"/>
<comment type="caution">
    <text evidence="2">The sequence shown here is derived from an EMBL/GenBank/DDBJ whole genome shotgun (WGS) entry which is preliminary data.</text>
</comment>
<dbReference type="Pfam" id="PF05951">
    <property type="entry name" value="Peptidase_M15_2"/>
    <property type="match status" value="1"/>
</dbReference>
<accession>A0A2W4ELY9</accession>
<reference evidence="2 3" key="1">
    <citation type="journal article" date="2018" name="Sci. Rep.">
        <title>Rhizobium tumorigenes sp. nov., a novel plant tumorigenic bacterium isolated from cane gall tumors on thornless blackberry.</title>
        <authorList>
            <person name="Kuzmanovi N."/>
            <person name="Smalla K."/>
            <person name="Gronow S."/>
            <person name="PuBawska J."/>
        </authorList>
    </citation>
    <scope>NUCLEOTIDE SEQUENCE [LARGE SCALE GENOMIC DNA]</scope>
    <source>
        <strain evidence="2 3">CCBAU 85046</strain>
    </source>
</reference>
<protein>
    <submittedName>
        <fullName evidence="2">Peptidase M15A</fullName>
    </submittedName>
</protein>
<dbReference type="Proteomes" id="UP000248925">
    <property type="component" value="Unassembled WGS sequence"/>
</dbReference>
<dbReference type="InterPro" id="IPR010275">
    <property type="entry name" value="MepK"/>
</dbReference>
<dbReference type="OrthoDB" id="8382078at2"/>
<dbReference type="SUPFAM" id="SSF55166">
    <property type="entry name" value="Hedgehog/DD-peptidase"/>
    <property type="match status" value="1"/>
</dbReference>
<dbReference type="RefSeq" id="WP_111161946.1">
    <property type="nucleotide sequence ID" value="NZ_PCDP01000038.1"/>
</dbReference>
<dbReference type="Gene3D" id="3.30.1380.10">
    <property type="match status" value="1"/>
</dbReference>
<evidence type="ECO:0000313" key="3">
    <source>
        <dbReference type="Proteomes" id="UP000248925"/>
    </source>
</evidence>
<evidence type="ECO:0000313" key="2">
    <source>
        <dbReference type="EMBL" id="PZM12333.1"/>
    </source>
</evidence>
<evidence type="ECO:0000256" key="1">
    <source>
        <dbReference type="SAM" id="SignalP"/>
    </source>
</evidence>
<feature type="chain" id="PRO_5016027550" evidence="1">
    <location>
        <begin position="22"/>
        <end position="142"/>
    </location>
</feature>